<feature type="compositionally biased region" description="Polar residues" evidence="1">
    <location>
        <begin position="11"/>
        <end position="26"/>
    </location>
</feature>
<gene>
    <name evidence="2" type="ORF">M0813_21780</name>
</gene>
<accession>A0ABQ8YFJ2</accession>
<feature type="region of interest" description="Disordered" evidence="1">
    <location>
        <begin position="1"/>
        <end position="36"/>
    </location>
</feature>
<evidence type="ECO:0000313" key="3">
    <source>
        <dbReference type="Proteomes" id="UP001150062"/>
    </source>
</evidence>
<dbReference type="EMBL" id="JAOAOG010000168">
    <property type="protein sequence ID" value="KAJ6243343.1"/>
    <property type="molecule type" value="Genomic_DNA"/>
</dbReference>
<sequence length="194" mass="22093">MVPFHAAQPKPTAQQRSNSTSSSNPKVNHHPLLLPTHKHNTTTTAAQPIPTTQQQFHSNHNKTTKQPTTQPNTIHTNTKKDPTNSLIHSSSPNKDPTPNTQTHKHQQHKEKYFPQNIRVPTQNHPILLVTLMIKISSWVGTNFGVDQDEILIINVIKRIGWFWGGRAKRVHPKITNSFDDINNNNYFYLHPLPV</sequence>
<feature type="region of interest" description="Disordered" evidence="1">
    <location>
        <begin position="49"/>
        <end position="110"/>
    </location>
</feature>
<evidence type="ECO:0000313" key="2">
    <source>
        <dbReference type="EMBL" id="KAJ6243343.1"/>
    </source>
</evidence>
<protein>
    <submittedName>
        <fullName evidence="2">Uncharacterized protein</fullName>
    </submittedName>
</protein>
<comment type="caution">
    <text evidence="2">The sequence shown here is derived from an EMBL/GenBank/DDBJ whole genome shotgun (WGS) entry which is preliminary data.</text>
</comment>
<feature type="compositionally biased region" description="Low complexity" evidence="1">
    <location>
        <begin position="64"/>
        <end position="73"/>
    </location>
</feature>
<dbReference type="Proteomes" id="UP001150062">
    <property type="component" value="Unassembled WGS sequence"/>
</dbReference>
<evidence type="ECO:0000256" key="1">
    <source>
        <dbReference type="SAM" id="MobiDB-lite"/>
    </source>
</evidence>
<reference evidence="2" key="1">
    <citation type="submission" date="2022-08" db="EMBL/GenBank/DDBJ databases">
        <title>Novel sulfate-reducing endosymbionts in the free-living metamonad Anaeramoeba.</title>
        <authorList>
            <person name="Jerlstrom-Hultqvist J."/>
            <person name="Cepicka I."/>
            <person name="Gallot-Lavallee L."/>
            <person name="Salas-Leiva D."/>
            <person name="Curtis B.A."/>
            <person name="Zahonova K."/>
            <person name="Pipaliya S."/>
            <person name="Dacks J."/>
            <person name="Roger A.J."/>
        </authorList>
    </citation>
    <scope>NUCLEOTIDE SEQUENCE</scope>
    <source>
        <strain evidence="2">Schooner1</strain>
    </source>
</reference>
<name>A0ABQ8YFJ2_9EUKA</name>
<feature type="compositionally biased region" description="Polar residues" evidence="1">
    <location>
        <begin position="83"/>
        <end position="101"/>
    </location>
</feature>
<keyword evidence="3" id="KW-1185">Reference proteome</keyword>
<proteinExistence type="predicted"/>
<organism evidence="2 3">
    <name type="scientific">Anaeramoeba flamelloides</name>
    <dbReference type="NCBI Taxonomy" id="1746091"/>
    <lineage>
        <taxon>Eukaryota</taxon>
        <taxon>Metamonada</taxon>
        <taxon>Anaeramoebidae</taxon>
        <taxon>Anaeramoeba</taxon>
    </lineage>
</organism>